<feature type="domain" description="Acetyl xylan esterase" evidence="2">
    <location>
        <begin position="151"/>
        <end position="303"/>
    </location>
</feature>
<dbReference type="AlphaFoldDB" id="A0A6B2M0Z5"/>
<comment type="caution">
    <text evidence="3">The sequence shown here is derived from an EMBL/GenBank/DDBJ whole genome shotgun (WGS) entry which is preliminary data.</text>
</comment>
<organism evidence="3 4">
    <name type="scientific">Oceanipulchritudo coccoides</name>
    <dbReference type="NCBI Taxonomy" id="2706888"/>
    <lineage>
        <taxon>Bacteria</taxon>
        <taxon>Pseudomonadati</taxon>
        <taxon>Verrucomicrobiota</taxon>
        <taxon>Opitutia</taxon>
        <taxon>Puniceicoccales</taxon>
        <taxon>Oceanipulchritudinaceae</taxon>
        <taxon>Oceanipulchritudo</taxon>
    </lineage>
</organism>
<dbReference type="SUPFAM" id="SSF53474">
    <property type="entry name" value="alpha/beta-Hydrolases"/>
    <property type="match status" value="1"/>
</dbReference>
<evidence type="ECO:0000259" key="2">
    <source>
        <dbReference type="Pfam" id="PF05448"/>
    </source>
</evidence>
<sequence length="1020" mass="106608">MDRLNINSTTRAATVEFIFDESGVSPIYSDGFLNLSHATLVIDGSSYTGGPATFDLFVSPNVASVSSNVTVTGFGVEGIDYTLTQDTVTNVVQISVTDYPGARATIAALGGLTTAPAVYEDDGDGDNPLGGTPATLSAGDLKTIYYDALDYEGNPTRVYAWIGIPAGASAGSPVPAVVLAHGGGGTAFLEWVQKWNDRGYAAIAMGLEGQTDDTSLPTMNTGWTIHGMPGPVRVGIYGDTGLPLEDQWMYHAVADVVLANSLMRSIPVIDATKIGLHGVSWGGVITSTAIGIDDRFAFAIPTYGCGHLFDVPNQYGTALGNNSFYKYVWDPMLRMDQATMPVLWFSWPQENNFSLDSQAYTYHAAINSTRMVSLVPGMGHGHPPTWNRPESYDYADAIVNSGSPWCVQDSISESGSSVQAVFSSSKALNSASLIYTTGTGYTGDLTWTEIAVNSFVESPAGTWTVDAALPPGTTGWLINVKATATPGYVDTNLIVSSDYREVIDVSTSPSVEIDHPLGQTQSVGNLGVSFTAPTNVEIVDVQFTAESHPGSFSFGEALPYVLWDAVPATSFLPIQFDNSVAGLTDLQTATATLTLVWEDQLDGTTDQLQVPVTVTARAPATVIYSVTAPWSSQSVYSFDGVIINSGAVVTFDTEDTAATLTVQDGALQMTLGNTLFVNDSLGIQSAGAINLTSGMLAPNVDAVQLDGDLTINGGTFQQSVIGIDADFTGSGTLSMVSGSFALTGGAAADLSTFGMLTEISGGSFEVVGQTQIASTGVFKVIGDSASINMDRIFGGSSGTFSFVLGPGGVSPVNIQYYANLQSMSLTVDGLSYEGGPGTHTLVDSTNLNGLVPAGNITVTGFAGQGLDASVEQDPTDGKDWVRLLLTLNDFGVWADGFGLSGADAFAIGNPDHDTLNNTMEYALGGDPTSGTDGNALPYLLPASGGAPGEFEFFYMRRLDAASRGLTYTVLRSTSLESGSWSTAGATETGSTPINGNFEEVTVSIAPADAVFVRLQVDLSE</sequence>
<name>A0A6B2M0Z5_9BACT</name>
<dbReference type="Pfam" id="PF05448">
    <property type="entry name" value="AXE1"/>
    <property type="match status" value="1"/>
</dbReference>
<dbReference type="InterPro" id="IPR008391">
    <property type="entry name" value="AXE1_dom"/>
</dbReference>
<dbReference type="GO" id="GO:0004252">
    <property type="term" value="F:serine-type endopeptidase activity"/>
    <property type="evidence" value="ECO:0007669"/>
    <property type="project" value="InterPro"/>
</dbReference>
<dbReference type="EMBL" id="JAAGNX010000002">
    <property type="protein sequence ID" value="NDV62072.1"/>
    <property type="molecule type" value="Genomic_DNA"/>
</dbReference>
<evidence type="ECO:0000313" key="3">
    <source>
        <dbReference type="EMBL" id="NDV62072.1"/>
    </source>
</evidence>
<proteinExistence type="predicted"/>
<dbReference type="PROSITE" id="PS00708">
    <property type="entry name" value="PRO_ENDOPEP_SER"/>
    <property type="match status" value="1"/>
</dbReference>
<dbReference type="InterPro" id="IPR029058">
    <property type="entry name" value="AB_hydrolase_fold"/>
</dbReference>
<accession>A0A6B2M0Z5</accession>
<reference evidence="3 4" key="1">
    <citation type="submission" date="2020-02" db="EMBL/GenBank/DDBJ databases">
        <title>Albibacoteraceae fam. nov., the first described family within the subdivision 4 Verrucomicrobia.</title>
        <authorList>
            <person name="Xi F."/>
        </authorList>
    </citation>
    <scope>NUCLEOTIDE SEQUENCE [LARGE SCALE GENOMIC DNA]</scope>
    <source>
        <strain evidence="3 4">CK1056</strain>
    </source>
</reference>
<dbReference type="Proteomes" id="UP000478417">
    <property type="component" value="Unassembled WGS sequence"/>
</dbReference>
<gene>
    <name evidence="3" type="ORF">G0Q06_06405</name>
</gene>
<dbReference type="GO" id="GO:0006508">
    <property type="term" value="P:proteolysis"/>
    <property type="evidence" value="ECO:0007669"/>
    <property type="project" value="InterPro"/>
</dbReference>
<evidence type="ECO:0000256" key="1">
    <source>
        <dbReference type="ARBA" id="ARBA00022801"/>
    </source>
</evidence>
<dbReference type="Gene3D" id="3.40.50.1820">
    <property type="entry name" value="alpha/beta hydrolase"/>
    <property type="match status" value="1"/>
</dbReference>
<keyword evidence="4" id="KW-1185">Reference proteome</keyword>
<keyword evidence="1" id="KW-0378">Hydrolase</keyword>
<dbReference type="InterPro" id="IPR002471">
    <property type="entry name" value="Pept_S9_AS"/>
</dbReference>
<protein>
    <recommendedName>
        <fullName evidence="2">Acetyl xylan esterase domain-containing protein</fullName>
    </recommendedName>
</protein>
<evidence type="ECO:0000313" key="4">
    <source>
        <dbReference type="Proteomes" id="UP000478417"/>
    </source>
</evidence>